<proteinExistence type="predicted"/>
<dbReference type="OrthoDB" id="10431272at2759"/>
<reference evidence="2 4" key="1">
    <citation type="journal article" date="2020" name="Stud. Mycol.">
        <title>101 Dothideomycetes genomes: a test case for predicting lifestyles and emergence of pathogens.</title>
        <authorList>
            <person name="Haridas S."/>
            <person name="Albert R."/>
            <person name="Binder M."/>
            <person name="Bloem J."/>
            <person name="Labutti K."/>
            <person name="Salamov A."/>
            <person name="Andreopoulos B."/>
            <person name="Baker S."/>
            <person name="Barry K."/>
            <person name="Bills G."/>
            <person name="Bluhm B."/>
            <person name="Cannon C."/>
            <person name="Castanera R."/>
            <person name="Culley D."/>
            <person name="Daum C."/>
            <person name="Ezra D."/>
            <person name="Gonzalez J."/>
            <person name="Henrissat B."/>
            <person name="Kuo A."/>
            <person name="Liang C."/>
            <person name="Lipzen A."/>
            <person name="Lutzoni F."/>
            <person name="Magnuson J."/>
            <person name="Mondo S."/>
            <person name="Nolan M."/>
            <person name="Ohm R."/>
            <person name="Pangilinan J."/>
            <person name="Park H.-J."/>
            <person name="Ramirez L."/>
            <person name="Alfaro M."/>
            <person name="Sun H."/>
            <person name="Tritt A."/>
            <person name="Yoshinaga Y."/>
            <person name="Zwiers L.-H."/>
            <person name="Turgeon B."/>
            <person name="Goodwin S."/>
            <person name="Spatafora J."/>
            <person name="Crous P."/>
            <person name="Grigoriev I."/>
        </authorList>
    </citation>
    <scope>NUCLEOTIDE SEQUENCE</scope>
    <source>
        <strain evidence="2 4">CBS 304.34</strain>
    </source>
</reference>
<evidence type="ECO:0000313" key="3">
    <source>
        <dbReference type="Proteomes" id="UP000504636"/>
    </source>
</evidence>
<keyword evidence="3" id="KW-1185">Reference proteome</keyword>
<dbReference type="AlphaFoldDB" id="A0A6A6YQV7"/>
<evidence type="ECO:0000256" key="1">
    <source>
        <dbReference type="SAM" id="MobiDB-lite"/>
    </source>
</evidence>
<feature type="compositionally biased region" description="Polar residues" evidence="1">
    <location>
        <begin position="216"/>
        <end position="227"/>
    </location>
</feature>
<dbReference type="RefSeq" id="XP_033577877.1">
    <property type="nucleotide sequence ID" value="XM_033719797.1"/>
</dbReference>
<organism evidence="2">
    <name type="scientific">Mytilinidion resinicola</name>
    <dbReference type="NCBI Taxonomy" id="574789"/>
    <lineage>
        <taxon>Eukaryota</taxon>
        <taxon>Fungi</taxon>
        <taxon>Dikarya</taxon>
        <taxon>Ascomycota</taxon>
        <taxon>Pezizomycotina</taxon>
        <taxon>Dothideomycetes</taxon>
        <taxon>Pleosporomycetidae</taxon>
        <taxon>Mytilinidiales</taxon>
        <taxon>Mytilinidiaceae</taxon>
        <taxon>Mytilinidion</taxon>
    </lineage>
</organism>
<accession>A0A6A6YQV7</accession>
<dbReference type="Proteomes" id="UP000504636">
    <property type="component" value="Unplaced"/>
</dbReference>
<sequence length="244" mass="25768">MTAGVLPDVHETVQTQAPIPRLAAEKPTIKDFVHDSKKWPTVVLKYGEQNGGEWVDLRCPECGCNAPTTGIGFLKGANGMKYHMMSGHDFKATENFILLAQTHASYTTEQIFHLNTGGPLAPAIPLIPAIGKGGKTAESGDRMAGGGLAETVATAPASKKTGSQGAAKKKKGHSWSAVTYGPRRTSKPSTLGQTQLSFSEEETPQQNAKSGAALDESQQVTDSNQKAANGEHDDSTLTAPIEIN</sequence>
<evidence type="ECO:0000313" key="4">
    <source>
        <dbReference type="RefSeq" id="XP_033577877.1"/>
    </source>
</evidence>
<dbReference type="EMBL" id="MU003699">
    <property type="protein sequence ID" value="KAF2810913.1"/>
    <property type="molecule type" value="Genomic_DNA"/>
</dbReference>
<feature type="compositionally biased region" description="Polar residues" evidence="1">
    <location>
        <begin position="187"/>
        <end position="209"/>
    </location>
</feature>
<reference evidence="4" key="3">
    <citation type="submission" date="2025-04" db="UniProtKB">
        <authorList>
            <consortium name="RefSeq"/>
        </authorList>
    </citation>
    <scope>IDENTIFICATION</scope>
    <source>
        <strain evidence="4">CBS 304.34</strain>
    </source>
</reference>
<evidence type="ECO:0000313" key="2">
    <source>
        <dbReference type="EMBL" id="KAF2810913.1"/>
    </source>
</evidence>
<name>A0A6A6YQV7_9PEZI</name>
<reference evidence="4" key="2">
    <citation type="submission" date="2020-04" db="EMBL/GenBank/DDBJ databases">
        <authorList>
            <consortium name="NCBI Genome Project"/>
        </authorList>
    </citation>
    <scope>NUCLEOTIDE SEQUENCE</scope>
    <source>
        <strain evidence="4">CBS 304.34</strain>
    </source>
</reference>
<dbReference type="GeneID" id="54460690"/>
<protein>
    <submittedName>
        <fullName evidence="2 4">Uncharacterized protein</fullName>
    </submittedName>
</protein>
<gene>
    <name evidence="2 4" type="ORF">BDZ99DRAFT_462205</name>
</gene>
<feature type="region of interest" description="Disordered" evidence="1">
    <location>
        <begin position="152"/>
        <end position="244"/>
    </location>
</feature>